<dbReference type="EMBL" id="AFBI03000029">
    <property type="protein sequence ID" value="EJW03853.1"/>
    <property type="molecule type" value="Genomic_DNA"/>
</dbReference>
<gene>
    <name evidence="2" type="ORF">EDEG_01852</name>
</gene>
<name>J8ZW00_EDHAE</name>
<keyword evidence="3" id="KW-1185">Reference proteome</keyword>
<feature type="region of interest" description="Disordered" evidence="1">
    <location>
        <begin position="317"/>
        <end position="402"/>
    </location>
</feature>
<protein>
    <submittedName>
        <fullName evidence="2">Uncharacterized protein</fullName>
    </submittedName>
</protein>
<dbReference type="VEuPathDB" id="MicrosporidiaDB:EDEG_01852"/>
<feature type="compositionally biased region" description="Basic and acidic residues" evidence="1">
    <location>
        <begin position="220"/>
        <end position="237"/>
    </location>
</feature>
<proteinExistence type="predicted"/>
<organism evidence="2 3">
    <name type="scientific">Edhazardia aedis (strain USNM 41457)</name>
    <name type="common">Microsporidian parasite</name>
    <dbReference type="NCBI Taxonomy" id="1003232"/>
    <lineage>
        <taxon>Eukaryota</taxon>
        <taxon>Fungi</taxon>
        <taxon>Fungi incertae sedis</taxon>
        <taxon>Microsporidia</taxon>
        <taxon>Edhazardia</taxon>
    </lineage>
</organism>
<reference evidence="2 3" key="1">
    <citation type="submission" date="2011-08" db="EMBL/GenBank/DDBJ databases">
        <authorList>
            <person name="Liu Z.J."/>
            <person name="Shi F.L."/>
            <person name="Lu J.Q."/>
            <person name="Li M."/>
            <person name="Wang Z.L."/>
        </authorList>
    </citation>
    <scope>NUCLEOTIDE SEQUENCE [LARGE SCALE GENOMIC DNA]</scope>
    <source>
        <strain evidence="2 3">USNM 41457</strain>
    </source>
</reference>
<dbReference type="Proteomes" id="UP000003163">
    <property type="component" value="Unassembled WGS sequence"/>
</dbReference>
<feature type="compositionally biased region" description="Low complexity" evidence="1">
    <location>
        <begin position="384"/>
        <end position="393"/>
    </location>
</feature>
<feature type="region of interest" description="Disordered" evidence="1">
    <location>
        <begin position="203"/>
        <end position="237"/>
    </location>
</feature>
<feature type="compositionally biased region" description="Basic and acidic residues" evidence="1">
    <location>
        <begin position="318"/>
        <end position="338"/>
    </location>
</feature>
<dbReference type="InParanoid" id="J8ZW00"/>
<dbReference type="AlphaFoldDB" id="J8ZW00"/>
<evidence type="ECO:0000256" key="1">
    <source>
        <dbReference type="SAM" id="MobiDB-lite"/>
    </source>
</evidence>
<evidence type="ECO:0000313" key="2">
    <source>
        <dbReference type="EMBL" id="EJW03853.1"/>
    </source>
</evidence>
<sequence length="676" mass="76155">MFFQKKFNRYERSLRMNNILLVLTAFALISKQARFINTEVLIAPVLNPNLHLTNDAGAISLERQQSTYNDKFVIKQKHDDKLHIYSGTQKLCHLTNDKLDICTEDNKSKSFYFRERKVEGKIVYAIKSSYKALFIASKLCLTYDIATGSLNFETCYNNNNNVNQMFIIEPYSNRILDNYENDDGISDDLRSQIITDTIDDSKKSKKDKISTDSSVVENTTNEKEPESKKTDDNKDLSEKENKALKHIAHLVKRKLIGEDNEIDPEPKLKDFFSVAKNTLPKRLLQRFYDNPTLENLKTLDDVVTNPKKMKFLFDDTDVDSKPKEKSKSELAESSDTEKYTVSIKNKKKDKPDYSNSEAADMEPDAFKSSSEEFSSDAVIKSDTKSSSTSNSKSSKTENETRVSVKPKFVISPNGTEVLDAIDLIVKNPDSSKKESKNNCDKVLDVSKKACDVFLRKTSDKKSLKSKTFTGLDSSNLTCDPVKNSTAQKYVGIKPVKGLDCQFFDSLKSIQICDKVKDVAKENQVSSNPVITQVVTNPVIMGSTTSASCANTCDKVNDISVVNKNPQYVIGKTTNNNVNTQKALIIDTIQTQKTSLKPVTFIQNGETVVAQNENNLNVVKLFPNANSPVSTQNFMTVEKPITIPTSNINSEITSDQNTRINKWPESNKIRSKCWYNN</sequence>
<accession>J8ZW00</accession>
<evidence type="ECO:0000313" key="3">
    <source>
        <dbReference type="Proteomes" id="UP000003163"/>
    </source>
</evidence>
<comment type="caution">
    <text evidence="2">The sequence shown here is derived from an EMBL/GenBank/DDBJ whole genome shotgun (WGS) entry which is preliminary data.</text>
</comment>
<reference evidence="3" key="2">
    <citation type="submission" date="2015-07" db="EMBL/GenBank/DDBJ databases">
        <title>Contrasting host-pathogen interactions and genome evolution in two generalist and specialist microsporidian pathogens of mosquitoes.</title>
        <authorList>
            <consortium name="The Broad Institute Genomics Platform"/>
            <consortium name="The Broad Institute Genome Sequencing Center for Infectious Disease"/>
            <person name="Cuomo C.A."/>
            <person name="Sanscrainte N.D."/>
            <person name="Goldberg J.M."/>
            <person name="Heiman D."/>
            <person name="Young S."/>
            <person name="Zeng Q."/>
            <person name="Becnel J.J."/>
            <person name="Birren B.W."/>
        </authorList>
    </citation>
    <scope>NUCLEOTIDE SEQUENCE [LARGE SCALE GENOMIC DNA]</scope>
    <source>
        <strain evidence="3">USNM 41457</strain>
    </source>
</reference>
<dbReference type="HOGENOM" id="CLU_406538_0_0_1"/>